<evidence type="ECO:0000256" key="3">
    <source>
        <dbReference type="ARBA" id="ARBA00022452"/>
    </source>
</evidence>
<comment type="caution">
    <text evidence="16">The sequence shown here is derived from an EMBL/GenBank/DDBJ whole genome shotgun (WGS) entry which is preliminary data.</text>
</comment>
<keyword evidence="5 11" id="KW-0812">Transmembrane</keyword>
<feature type="chain" id="PRO_5045696581" evidence="13">
    <location>
        <begin position="25"/>
        <end position="787"/>
    </location>
</feature>
<evidence type="ECO:0000256" key="4">
    <source>
        <dbReference type="ARBA" id="ARBA00022496"/>
    </source>
</evidence>
<dbReference type="EMBL" id="JAAVJH010000004">
    <property type="protein sequence ID" value="NJR78575.1"/>
    <property type="molecule type" value="Genomic_DNA"/>
</dbReference>
<name>A0ABX1CRC4_9SPHN</name>
<feature type="domain" description="TonB-dependent receptor plug" evidence="15">
    <location>
        <begin position="68"/>
        <end position="177"/>
    </location>
</feature>
<evidence type="ECO:0000259" key="15">
    <source>
        <dbReference type="Pfam" id="PF07715"/>
    </source>
</evidence>
<keyword evidence="8 12" id="KW-0798">TonB box</keyword>
<dbReference type="InterPro" id="IPR000531">
    <property type="entry name" value="Beta-barrel_TonB"/>
</dbReference>
<evidence type="ECO:0000256" key="6">
    <source>
        <dbReference type="ARBA" id="ARBA00023004"/>
    </source>
</evidence>
<evidence type="ECO:0000313" key="17">
    <source>
        <dbReference type="Proteomes" id="UP000732399"/>
    </source>
</evidence>
<evidence type="ECO:0000313" key="16">
    <source>
        <dbReference type="EMBL" id="NJR78575.1"/>
    </source>
</evidence>
<evidence type="ECO:0000256" key="5">
    <source>
        <dbReference type="ARBA" id="ARBA00022692"/>
    </source>
</evidence>
<comment type="subcellular location">
    <subcellularLocation>
        <location evidence="1 11">Cell outer membrane</location>
        <topology evidence="1 11">Multi-pass membrane protein</topology>
    </subcellularLocation>
</comment>
<feature type="domain" description="TonB-dependent receptor-like beta-barrel" evidence="14">
    <location>
        <begin position="320"/>
        <end position="750"/>
    </location>
</feature>
<evidence type="ECO:0000256" key="13">
    <source>
        <dbReference type="SAM" id="SignalP"/>
    </source>
</evidence>
<dbReference type="RefSeq" id="WP_168134113.1">
    <property type="nucleotide sequence ID" value="NZ_JAAVJH010000004.1"/>
</dbReference>
<dbReference type="PANTHER" id="PTHR32552:SF81">
    <property type="entry name" value="TONB-DEPENDENT OUTER MEMBRANE RECEPTOR"/>
    <property type="match status" value="1"/>
</dbReference>
<dbReference type="InterPro" id="IPR012910">
    <property type="entry name" value="Plug_dom"/>
</dbReference>
<proteinExistence type="inferred from homology"/>
<keyword evidence="3 11" id="KW-1134">Transmembrane beta strand</keyword>
<dbReference type="InterPro" id="IPR036942">
    <property type="entry name" value="Beta-barrel_TonB_sf"/>
</dbReference>
<accession>A0ABX1CRC4</accession>
<dbReference type="Pfam" id="PF00593">
    <property type="entry name" value="TonB_dep_Rec_b-barrel"/>
    <property type="match status" value="1"/>
</dbReference>
<feature type="signal peptide" evidence="13">
    <location>
        <begin position="1"/>
        <end position="24"/>
    </location>
</feature>
<keyword evidence="6" id="KW-0408">Iron</keyword>
<keyword evidence="4" id="KW-0410">Iron transport</keyword>
<keyword evidence="9 11" id="KW-0472">Membrane</keyword>
<dbReference type="PROSITE" id="PS52016">
    <property type="entry name" value="TONB_DEPENDENT_REC_3"/>
    <property type="match status" value="1"/>
</dbReference>
<keyword evidence="10 11" id="KW-0998">Cell outer membrane</keyword>
<dbReference type="Gene3D" id="2.40.170.20">
    <property type="entry name" value="TonB-dependent receptor, beta-barrel domain"/>
    <property type="match status" value="1"/>
</dbReference>
<evidence type="ECO:0000259" key="14">
    <source>
        <dbReference type="Pfam" id="PF00593"/>
    </source>
</evidence>
<organism evidence="16 17">
    <name type="scientific">Sphingomonas corticis</name>
    <dbReference type="NCBI Taxonomy" id="2722791"/>
    <lineage>
        <taxon>Bacteria</taxon>
        <taxon>Pseudomonadati</taxon>
        <taxon>Pseudomonadota</taxon>
        <taxon>Alphaproteobacteria</taxon>
        <taxon>Sphingomonadales</taxon>
        <taxon>Sphingomonadaceae</taxon>
        <taxon>Sphingomonas</taxon>
    </lineage>
</organism>
<keyword evidence="13" id="KW-0732">Signal</keyword>
<keyword evidence="16" id="KW-0675">Receptor</keyword>
<comment type="similarity">
    <text evidence="11 12">Belongs to the TonB-dependent receptor family.</text>
</comment>
<evidence type="ECO:0000256" key="2">
    <source>
        <dbReference type="ARBA" id="ARBA00022448"/>
    </source>
</evidence>
<evidence type="ECO:0000256" key="12">
    <source>
        <dbReference type="RuleBase" id="RU003357"/>
    </source>
</evidence>
<keyword evidence="17" id="KW-1185">Reference proteome</keyword>
<evidence type="ECO:0000256" key="1">
    <source>
        <dbReference type="ARBA" id="ARBA00004571"/>
    </source>
</evidence>
<sequence length="787" mass="84770">MKQRGCAGLMVSAAAMVVSQTAMAQTATSDAATASQDGGTRGAIVDQPADDGTIQDIVVTAQRREANLQDVPVAVTAADSAALAEARVDNIVNVSAITPSVTFRVTNNAVSSSSIQIRGIGTSGNSRSFEGAVGVFIDGVYRTRSGQALQTFLDVDSLQILRGPQGTLFGKNTTAGAVLITSVAPSFDRVTGNVQVDYGNYDTLIAKAAISAPINEKVAIRAAGLYRRNDGFYRDPNSGRDYNDDETYAGKVQLRLAAGEDIDVRLIGDFARSDGRCCYGTADIPAAGPTQAIVDALIRQRGLQPPSRDKDRYEAVLSRDGNQRVSDYGATLLVDWDIGENRLSSITGLRRYRFSQIGVDADFSGADIFALDETFRSNFFSQELTFTGEFEGAVKANYVFGGFFSDETIRATRRLFFGTQAQPYFDILLGARGLPAGTAQAPAGQFDDERMRAGGTSYAAFINWDVKLSDAFSVIAGIRYTREEKYGSFRNAFFTSLPRTPFRLLGAAPGPAYDAQNDRNALSGTAGVQFRPADTAMLYATYNRGFKAGGVNIDQNAAGGRANNPAEVPGGVPRDPRFAPETVDSFEVGAKLDLFDRRARLNLAAFHSDIRNLQVAQFLGVQFAIFNAQRAKVTGVEGEGTLRIGDALTLNASGTWLPEASYGVDPLLGAPLSGRRFAATPKFQGNAGVNLEKPFNYDYSLVGRVQVQYVGPHFTTTVSNATQDEYALLNLNIGVQAAAGWRVELYATNLFDEIIYSRHFLTPLQTGDQNVYLGPPRQYGLSVRHNF</sequence>
<protein>
    <submittedName>
        <fullName evidence="16">TonB-dependent receptor</fullName>
    </submittedName>
</protein>
<gene>
    <name evidence="16" type="ORF">HBH26_08255</name>
</gene>
<evidence type="ECO:0000256" key="8">
    <source>
        <dbReference type="ARBA" id="ARBA00023077"/>
    </source>
</evidence>
<evidence type="ECO:0000256" key="11">
    <source>
        <dbReference type="PROSITE-ProRule" id="PRU01360"/>
    </source>
</evidence>
<keyword evidence="2 11" id="KW-0813">Transport</keyword>
<dbReference type="InterPro" id="IPR039426">
    <property type="entry name" value="TonB-dep_rcpt-like"/>
</dbReference>
<evidence type="ECO:0000256" key="7">
    <source>
        <dbReference type="ARBA" id="ARBA00023065"/>
    </source>
</evidence>
<reference evidence="16 17" key="1">
    <citation type="submission" date="2020-03" db="EMBL/GenBank/DDBJ databases">
        <authorList>
            <person name="Wang L."/>
            <person name="He N."/>
            <person name="Li Y."/>
            <person name="Fang Y."/>
            <person name="Zhang F."/>
        </authorList>
    </citation>
    <scope>NUCLEOTIDE SEQUENCE [LARGE SCALE GENOMIC DNA]</scope>
    <source>
        <strain evidence="16 17">36D10-4-7</strain>
    </source>
</reference>
<dbReference type="SUPFAM" id="SSF56935">
    <property type="entry name" value="Porins"/>
    <property type="match status" value="1"/>
</dbReference>
<dbReference type="PANTHER" id="PTHR32552">
    <property type="entry name" value="FERRICHROME IRON RECEPTOR-RELATED"/>
    <property type="match status" value="1"/>
</dbReference>
<keyword evidence="7" id="KW-0406">Ion transport</keyword>
<evidence type="ECO:0000256" key="9">
    <source>
        <dbReference type="ARBA" id="ARBA00023136"/>
    </source>
</evidence>
<dbReference type="Pfam" id="PF07715">
    <property type="entry name" value="Plug"/>
    <property type="match status" value="1"/>
</dbReference>
<evidence type="ECO:0000256" key="10">
    <source>
        <dbReference type="ARBA" id="ARBA00023237"/>
    </source>
</evidence>
<dbReference type="Proteomes" id="UP000732399">
    <property type="component" value="Unassembled WGS sequence"/>
</dbReference>